<evidence type="ECO:0000256" key="4">
    <source>
        <dbReference type="ARBA" id="ARBA00022670"/>
    </source>
</evidence>
<dbReference type="SUPFAM" id="SSF101821">
    <property type="entry name" value="Aminopeptidase/glucanase lid domain"/>
    <property type="match status" value="1"/>
</dbReference>
<evidence type="ECO:0000256" key="8">
    <source>
        <dbReference type="ARBA" id="ARBA00023049"/>
    </source>
</evidence>
<dbReference type="FunFam" id="2.30.250.10:FF:000003">
    <property type="entry name" value="Probable M18 family aminopeptidase 2"/>
    <property type="match status" value="1"/>
</dbReference>
<keyword evidence="4 9" id="KW-0645">Protease</keyword>
<evidence type="ECO:0000256" key="2">
    <source>
        <dbReference type="ARBA" id="ARBA00008290"/>
    </source>
</evidence>
<name>A0A2A5WFV6_9GAMM</name>
<dbReference type="EMBL" id="NTJZ01000001">
    <property type="protein sequence ID" value="PDH35359.1"/>
    <property type="molecule type" value="Genomic_DNA"/>
</dbReference>
<evidence type="ECO:0000313" key="11">
    <source>
        <dbReference type="EMBL" id="PDH35359.1"/>
    </source>
</evidence>
<evidence type="ECO:0000256" key="3">
    <source>
        <dbReference type="ARBA" id="ARBA00022438"/>
    </source>
</evidence>
<reference evidence="11 12" key="1">
    <citation type="submission" date="2017-08" db="EMBL/GenBank/DDBJ databases">
        <title>Fine stratification of microbial communities through a metagenomic profile of the photic zone.</title>
        <authorList>
            <person name="Haro-Moreno J.M."/>
            <person name="Lopez-Perez M."/>
            <person name="De La Torre J."/>
            <person name="Picazo A."/>
            <person name="Camacho A."/>
            <person name="Rodriguez-Valera F."/>
        </authorList>
    </citation>
    <scope>NUCLEOTIDE SEQUENCE [LARGE SCALE GENOMIC DNA]</scope>
    <source>
        <strain evidence="11">MED-G28</strain>
    </source>
</reference>
<dbReference type="AlphaFoldDB" id="A0A2A5WFV6"/>
<evidence type="ECO:0000256" key="1">
    <source>
        <dbReference type="ARBA" id="ARBA00001947"/>
    </source>
</evidence>
<evidence type="ECO:0000256" key="9">
    <source>
        <dbReference type="RuleBase" id="RU004386"/>
    </source>
</evidence>
<dbReference type="Gene3D" id="2.30.250.10">
    <property type="entry name" value="Aminopeptidase i, Domain 2"/>
    <property type="match status" value="1"/>
</dbReference>
<dbReference type="GO" id="GO:0004177">
    <property type="term" value="F:aminopeptidase activity"/>
    <property type="evidence" value="ECO:0007669"/>
    <property type="project" value="UniProtKB-KW"/>
</dbReference>
<dbReference type="EC" id="3.4.11.-" evidence="10"/>
<comment type="similarity">
    <text evidence="2 9">Belongs to the peptidase M18 family.</text>
</comment>
<dbReference type="InterPro" id="IPR023358">
    <property type="entry name" value="Peptidase_M18_dom2"/>
</dbReference>
<keyword evidence="3 9" id="KW-0031">Aminopeptidase</keyword>
<keyword evidence="5 9" id="KW-0479">Metal-binding</keyword>
<dbReference type="Proteomes" id="UP000219329">
    <property type="component" value="Unassembled WGS sequence"/>
</dbReference>
<dbReference type="GO" id="GO:0005737">
    <property type="term" value="C:cytoplasm"/>
    <property type="evidence" value="ECO:0007669"/>
    <property type="project" value="UniProtKB-ARBA"/>
</dbReference>
<proteinExistence type="inferred from homology"/>
<dbReference type="Pfam" id="PF02127">
    <property type="entry name" value="Peptidase_M18"/>
    <property type="match status" value="1"/>
</dbReference>
<protein>
    <recommendedName>
        <fullName evidence="10">M18 family aminopeptidase</fullName>
        <ecNumber evidence="10">3.4.11.-</ecNumber>
    </recommendedName>
</protein>
<comment type="caution">
    <text evidence="11">The sequence shown here is derived from an EMBL/GenBank/DDBJ whole genome shotgun (WGS) entry which is preliminary data.</text>
</comment>
<evidence type="ECO:0000256" key="5">
    <source>
        <dbReference type="ARBA" id="ARBA00022723"/>
    </source>
</evidence>
<keyword evidence="8 9" id="KW-0482">Metalloprotease</keyword>
<dbReference type="PANTHER" id="PTHR28570">
    <property type="entry name" value="ASPARTYL AMINOPEPTIDASE"/>
    <property type="match status" value="1"/>
</dbReference>
<dbReference type="InterPro" id="IPR001948">
    <property type="entry name" value="Peptidase_M18"/>
</dbReference>
<dbReference type="PRINTS" id="PR00932">
    <property type="entry name" value="AMINO1PTASE"/>
</dbReference>
<comment type="cofactor">
    <cofactor evidence="1 10">
        <name>Zn(2+)</name>
        <dbReference type="ChEBI" id="CHEBI:29105"/>
    </cofactor>
</comment>
<dbReference type="GO" id="GO:0008270">
    <property type="term" value="F:zinc ion binding"/>
    <property type="evidence" value="ECO:0007669"/>
    <property type="project" value="InterPro"/>
</dbReference>
<evidence type="ECO:0000256" key="6">
    <source>
        <dbReference type="ARBA" id="ARBA00022801"/>
    </source>
</evidence>
<accession>A0A2A5WFV6</accession>
<keyword evidence="6 9" id="KW-0378">Hydrolase</keyword>
<sequence>MSVASFNGELLQFLQQSPTPFHAVNNLAQKLTGSGFIQLHENDHWNLKAKQRYFVVRNNSALIAFKTGQGDPVEQGFRIAGAHTDSPCLKIKPTPEIRKQSYLQLGVEVYGGALLHPWFDRDLSIAGRVDFQTKKGDLRTSLINFEAPIAFIPSLAIHLNRAANDGHKINKQKELPPIVLQIADKEKFSFDDLLLKTLRKDSANRTADTILAHELFLYDTQKPALIGLKQDFIASARLDNLLSCFLACQALIKSNSRSASVLVCNDHEEVGSASTTGAQGPFLKSVLERIVYNSAGERDSMERAIHNSSLWSIDNAHGIHPNYSDKHDDKHSPNLNGGPVIKINANQRYASNSQSIALFKSVCNKCKVPYQSFVMRSDMACGSTIGPITAAGIGINTVDLGIASFGMHSIRELAGVNDADSLAKIVTAFYNR</sequence>
<dbReference type="CDD" id="cd05658">
    <property type="entry name" value="M18_DAP"/>
    <property type="match status" value="1"/>
</dbReference>
<dbReference type="SUPFAM" id="SSF53187">
    <property type="entry name" value="Zn-dependent exopeptidases"/>
    <property type="match status" value="1"/>
</dbReference>
<keyword evidence="7 9" id="KW-0862">Zinc</keyword>
<evidence type="ECO:0000256" key="10">
    <source>
        <dbReference type="RuleBase" id="RU004387"/>
    </source>
</evidence>
<dbReference type="NCBIfam" id="NF002759">
    <property type="entry name" value="PRK02813.1"/>
    <property type="match status" value="1"/>
</dbReference>
<gene>
    <name evidence="11" type="ORF">CNF02_01210</name>
</gene>
<dbReference type="GO" id="GO:0006508">
    <property type="term" value="P:proteolysis"/>
    <property type="evidence" value="ECO:0007669"/>
    <property type="project" value="UniProtKB-KW"/>
</dbReference>
<dbReference type="GO" id="GO:0008237">
    <property type="term" value="F:metallopeptidase activity"/>
    <property type="evidence" value="ECO:0007669"/>
    <property type="project" value="UniProtKB-KW"/>
</dbReference>
<dbReference type="Gene3D" id="3.40.630.10">
    <property type="entry name" value="Zn peptidases"/>
    <property type="match status" value="1"/>
</dbReference>
<evidence type="ECO:0000256" key="7">
    <source>
        <dbReference type="ARBA" id="ARBA00022833"/>
    </source>
</evidence>
<dbReference type="PANTHER" id="PTHR28570:SF3">
    <property type="entry name" value="ASPARTYL AMINOPEPTIDASE"/>
    <property type="match status" value="1"/>
</dbReference>
<evidence type="ECO:0000313" key="12">
    <source>
        <dbReference type="Proteomes" id="UP000219329"/>
    </source>
</evidence>
<organism evidence="11 12">
    <name type="scientific">OM182 bacterium MED-G28</name>
    <dbReference type="NCBI Taxonomy" id="1986256"/>
    <lineage>
        <taxon>Bacteria</taxon>
        <taxon>Pseudomonadati</taxon>
        <taxon>Pseudomonadota</taxon>
        <taxon>Gammaproteobacteria</taxon>
        <taxon>OMG group</taxon>
        <taxon>OM182 clade</taxon>
    </lineage>
</organism>